<dbReference type="RefSeq" id="WP_212492557.1">
    <property type="nucleotide sequence ID" value="NZ_JAFCJH010000009.1"/>
</dbReference>
<feature type="chain" id="PRO_5046307530" evidence="1">
    <location>
        <begin position="25"/>
        <end position="318"/>
    </location>
</feature>
<organism evidence="2 3">
    <name type="scientific">Bradyrhizobium jicamae</name>
    <dbReference type="NCBI Taxonomy" id="280332"/>
    <lineage>
        <taxon>Bacteria</taxon>
        <taxon>Pseudomonadati</taxon>
        <taxon>Pseudomonadota</taxon>
        <taxon>Alphaproteobacteria</taxon>
        <taxon>Hyphomicrobiales</taxon>
        <taxon>Nitrobacteraceae</taxon>
        <taxon>Bradyrhizobium</taxon>
    </lineage>
</organism>
<dbReference type="Proteomes" id="UP001315278">
    <property type="component" value="Unassembled WGS sequence"/>
</dbReference>
<gene>
    <name evidence="2" type="ORF">JQ615_10930</name>
</gene>
<evidence type="ECO:0000313" key="2">
    <source>
        <dbReference type="EMBL" id="MBR0795905.1"/>
    </source>
</evidence>
<keyword evidence="3" id="KW-1185">Reference proteome</keyword>
<feature type="signal peptide" evidence="1">
    <location>
        <begin position="1"/>
        <end position="24"/>
    </location>
</feature>
<evidence type="ECO:0000313" key="3">
    <source>
        <dbReference type="Proteomes" id="UP001315278"/>
    </source>
</evidence>
<sequence>MHLFIRLALALVLAPILILPHANAASPEDRYIATRDAAIAKFARQEKDGKVDDALDKAETAARDELKAQLAGILSEPSRTGYAPAQINLDTLYKGDMGFGLLDGLRFEAETGKGGAKVGQASDGSYVEPKAHIIVTTEPLFIRWLREHKAWRDKGEKNVPQQVEAALRFEDLYTQAISTDAAVINFHDLPIARPASATLAYGFLAGRTQDATPDAADEVFVAAVAGGKFYLAYGTIEPAVQVAACNTLRAGLNKRADEADEKLRRKQIDRKAYDRLGDLRQQGDDAFKRCFIQQAAQQPAFTEATRQAQSLLELAIGK</sequence>
<protein>
    <submittedName>
        <fullName evidence="2">Uncharacterized protein</fullName>
    </submittedName>
</protein>
<comment type="caution">
    <text evidence="2">The sequence shown here is derived from an EMBL/GenBank/DDBJ whole genome shotgun (WGS) entry which is preliminary data.</text>
</comment>
<name>A0ABS5FGI7_9BRAD</name>
<accession>A0ABS5FGI7</accession>
<proteinExistence type="predicted"/>
<reference evidence="3" key="1">
    <citation type="journal article" date="2021" name="ISME J.">
        <title>Evolutionary origin and ecological implication of a unique nif island in free-living Bradyrhizobium lineages.</title>
        <authorList>
            <person name="Tao J."/>
        </authorList>
    </citation>
    <scope>NUCLEOTIDE SEQUENCE [LARGE SCALE GENOMIC DNA]</scope>
    <source>
        <strain evidence="3">SZCCT0434</strain>
    </source>
</reference>
<keyword evidence="1" id="KW-0732">Signal</keyword>
<dbReference type="EMBL" id="JAFCJH010000009">
    <property type="protein sequence ID" value="MBR0795905.1"/>
    <property type="molecule type" value="Genomic_DNA"/>
</dbReference>
<evidence type="ECO:0000256" key="1">
    <source>
        <dbReference type="SAM" id="SignalP"/>
    </source>
</evidence>